<dbReference type="GO" id="GO:0042147">
    <property type="term" value="P:retrograde transport, endosome to Golgi"/>
    <property type="evidence" value="ECO:0007669"/>
    <property type="project" value="EnsemblFungi"/>
</dbReference>
<comment type="subcellular location">
    <subcellularLocation>
        <location evidence="8">Golgi apparatus membrane</location>
        <topology evidence="8">Multi-pass membrane protein</topology>
    </subcellularLocation>
    <subcellularLocation>
        <location evidence="1">Membrane</location>
        <topology evidence="1">Multi-pass membrane protein</topology>
    </subcellularLocation>
</comment>
<keyword evidence="5 8" id="KW-1133">Transmembrane helix</keyword>
<dbReference type="HOGENOM" id="CLU_099529_3_0_1"/>
<dbReference type="OrthoDB" id="660759at2759"/>
<dbReference type="RefSeq" id="XP_003670518.1">
    <property type="nucleotide sequence ID" value="XM_003670470.1"/>
</dbReference>
<keyword evidence="4 8" id="KW-0653">Protein transport</keyword>
<dbReference type="OMA" id="GLMFFTR"/>
<dbReference type="GeneID" id="11499024"/>
<gene>
    <name evidence="9" type="primary">NDAI0E04580</name>
    <name evidence="9" type="ordered locus">NDAI_0E04580</name>
</gene>
<feature type="transmembrane region" description="Helical" evidence="8">
    <location>
        <begin position="81"/>
        <end position="107"/>
    </location>
</feature>
<evidence type="ECO:0000313" key="10">
    <source>
        <dbReference type="Proteomes" id="UP000000689"/>
    </source>
</evidence>
<dbReference type="PANTHER" id="PTHR23137:SF36">
    <property type="entry name" value="VESICLE TRANSPORT PROTEIN SFT2C"/>
    <property type="match status" value="1"/>
</dbReference>
<protein>
    <recommendedName>
        <fullName evidence="8">Protein transport protein SFT2</fullName>
    </recommendedName>
</protein>
<dbReference type="GO" id="GO:0005829">
    <property type="term" value="C:cytosol"/>
    <property type="evidence" value="ECO:0007669"/>
    <property type="project" value="GOC"/>
</dbReference>
<name>G0WC05_NAUDC</name>
<evidence type="ECO:0000256" key="4">
    <source>
        <dbReference type="ARBA" id="ARBA00022927"/>
    </source>
</evidence>
<evidence type="ECO:0000256" key="2">
    <source>
        <dbReference type="ARBA" id="ARBA00022448"/>
    </source>
</evidence>
<evidence type="ECO:0000256" key="8">
    <source>
        <dbReference type="RuleBase" id="RU363111"/>
    </source>
</evidence>
<dbReference type="InterPro" id="IPR007305">
    <property type="entry name" value="Vesicle_transpt_Got1/SFT2"/>
</dbReference>
<evidence type="ECO:0000256" key="5">
    <source>
        <dbReference type="ARBA" id="ARBA00022989"/>
    </source>
</evidence>
<evidence type="ECO:0000256" key="6">
    <source>
        <dbReference type="ARBA" id="ARBA00023136"/>
    </source>
</evidence>
<dbReference type="GO" id="GO:0000139">
    <property type="term" value="C:Golgi membrane"/>
    <property type="evidence" value="ECO:0007669"/>
    <property type="project" value="UniProtKB-SubCell"/>
</dbReference>
<keyword evidence="3 8" id="KW-0812">Transmembrane</keyword>
<keyword evidence="10" id="KW-1185">Reference proteome</keyword>
<dbReference type="Pfam" id="PF04178">
    <property type="entry name" value="Got1"/>
    <property type="match status" value="1"/>
</dbReference>
<keyword evidence="2 8" id="KW-0813">Transport</keyword>
<dbReference type="EMBL" id="HE580271">
    <property type="protein sequence ID" value="CCD25275.1"/>
    <property type="molecule type" value="Genomic_DNA"/>
</dbReference>
<evidence type="ECO:0000256" key="3">
    <source>
        <dbReference type="ARBA" id="ARBA00022692"/>
    </source>
</evidence>
<dbReference type="PANTHER" id="PTHR23137">
    <property type="entry name" value="VESICLE TRANSPORT PROTEIN-RELATED"/>
    <property type="match status" value="1"/>
</dbReference>
<dbReference type="STRING" id="1071378.G0WC05"/>
<proteinExistence type="inferred from homology"/>
<evidence type="ECO:0000313" key="9">
    <source>
        <dbReference type="EMBL" id="CCD25275.1"/>
    </source>
</evidence>
<dbReference type="Proteomes" id="UP000000689">
    <property type="component" value="Chromosome 5"/>
</dbReference>
<reference evidence="9 10" key="1">
    <citation type="journal article" date="2011" name="Proc. Natl. Acad. Sci. U.S.A.">
        <title>Evolutionary erosion of yeast sex chromosomes by mating-type switching accidents.</title>
        <authorList>
            <person name="Gordon J.L."/>
            <person name="Armisen D."/>
            <person name="Proux-Wera E."/>
            <person name="Oheigeartaigh S.S."/>
            <person name="Byrne K.P."/>
            <person name="Wolfe K.H."/>
        </authorList>
    </citation>
    <scope>NUCLEOTIDE SEQUENCE [LARGE SCALE GENOMIC DNA]</scope>
    <source>
        <strain evidence="10">ATCC 10597 / BCRC 20456 / CBS 421 / NBRC 0211 / NRRL Y-12639</strain>
    </source>
</reference>
<feature type="transmembrane region" description="Helical" evidence="8">
    <location>
        <begin position="170"/>
        <end position="193"/>
    </location>
</feature>
<keyword evidence="8" id="KW-0333">Golgi apparatus</keyword>
<dbReference type="GO" id="GO:0015031">
    <property type="term" value="P:protein transport"/>
    <property type="evidence" value="ECO:0007669"/>
    <property type="project" value="UniProtKB-KW"/>
</dbReference>
<dbReference type="eggNOG" id="KOG2887">
    <property type="taxonomic scope" value="Eukaryota"/>
</dbReference>
<evidence type="ECO:0000256" key="7">
    <source>
        <dbReference type="ARBA" id="ARBA00025800"/>
    </source>
</evidence>
<evidence type="ECO:0000256" key="1">
    <source>
        <dbReference type="ARBA" id="ARBA00004141"/>
    </source>
</evidence>
<sequence length="215" mass="24259">MTEPASTNQFRDALSRWNQSRSQAATQPTSTDSGSSFFGRIGESLNATANDVYQRLPISRQDLIQETQEPEWFTLSRTERLILFICFLLGAAVCFTLCVFLFPVLAIKPRKFGLLWSFGSLLFVTAFGIFMGPIAYMKHLTSRERLPFTIFFFTTCFMTIYFAAFMKSSILTIPCAILQLIAVLYYAISYFPFGGTTLRMLSSMGLSTARGVLRI</sequence>
<dbReference type="GO" id="GO:0000138">
    <property type="term" value="C:Golgi trans cisterna"/>
    <property type="evidence" value="ECO:0007669"/>
    <property type="project" value="EnsemblFungi"/>
</dbReference>
<feature type="transmembrane region" description="Helical" evidence="8">
    <location>
        <begin position="113"/>
        <end position="134"/>
    </location>
</feature>
<comment type="similarity">
    <text evidence="7 8">Belongs to the SFT2 family.</text>
</comment>
<dbReference type="AlphaFoldDB" id="G0WC05"/>
<accession>G0WC05</accession>
<feature type="transmembrane region" description="Helical" evidence="8">
    <location>
        <begin position="146"/>
        <end position="164"/>
    </location>
</feature>
<dbReference type="KEGG" id="ndi:NDAI_0E04580"/>
<organism evidence="9 10">
    <name type="scientific">Naumovozyma dairenensis (strain ATCC 10597 / BCRC 20456 / CBS 421 / NBRC 0211 / NRRL Y-12639)</name>
    <name type="common">Saccharomyces dairenensis</name>
    <dbReference type="NCBI Taxonomy" id="1071378"/>
    <lineage>
        <taxon>Eukaryota</taxon>
        <taxon>Fungi</taxon>
        <taxon>Dikarya</taxon>
        <taxon>Ascomycota</taxon>
        <taxon>Saccharomycotina</taxon>
        <taxon>Saccharomycetes</taxon>
        <taxon>Saccharomycetales</taxon>
        <taxon>Saccharomycetaceae</taxon>
        <taxon>Naumovozyma</taxon>
    </lineage>
</organism>
<dbReference type="InterPro" id="IPR011691">
    <property type="entry name" value="Vesicle_transpt_SFT2"/>
</dbReference>
<comment type="function">
    <text evidence="8">Nonessential protein required for the fusion of transport vesicles derived from the endocytic pathway with the Golgi complex.</text>
</comment>
<keyword evidence="6 8" id="KW-0472">Membrane</keyword>